<feature type="domain" description="CinA C-terminal" evidence="1">
    <location>
        <begin position="9"/>
        <end position="157"/>
    </location>
</feature>
<dbReference type="Pfam" id="PF02464">
    <property type="entry name" value="CinA"/>
    <property type="match status" value="1"/>
</dbReference>
<gene>
    <name evidence="2" type="ORF">JJQ90_25590</name>
</gene>
<sequence>MQALFAKGEAVGALLKARRETVAVAESSAGGLVSASLLAVPGASAYFLGGAVVYTATAREQLLGITATEMAGMRSSSEPYAMLLARTLRTRFGTVWGIAETGASGPSGNRYGDAAGHSCLAISGPVEVVVTLETGHGDRAANMRAFGVALLDLFEKSLSGR</sequence>
<dbReference type="NCBIfam" id="TIGR00199">
    <property type="entry name" value="PncC_domain"/>
    <property type="match status" value="1"/>
</dbReference>
<organism evidence="2 3">
    <name type="scientific">Falsiroseomonas oleicola</name>
    <dbReference type="NCBI Taxonomy" id="2801474"/>
    <lineage>
        <taxon>Bacteria</taxon>
        <taxon>Pseudomonadati</taxon>
        <taxon>Pseudomonadota</taxon>
        <taxon>Alphaproteobacteria</taxon>
        <taxon>Acetobacterales</taxon>
        <taxon>Roseomonadaceae</taxon>
        <taxon>Falsiroseomonas</taxon>
    </lineage>
</organism>
<name>A0ABS6HFL5_9PROT</name>
<dbReference type="Proteomes" id="UP000689967">
    <property type="component" value="Unassembled WGS sequence"/>
</dbReference>
<dbReference type="RefSeq" id="WP_216879144.1">
    <property type="nucleotide sequence ID" value="NZ_JAERQM010000012.1"/>
</dbReference>
<accession>A0ABS6HFL5</accession>
<evidence type="ECO:0000313" key="2">
    <source>
        <dbReference type="EMBL" id="MBU8547116.1"/>
    </source>
</evidence>
<protein>
    <submittedName>
        <fullName evidence="2">CinA family protein</fullName>
    </submittedName>
</protein>
<keyword evidence="3" id="KW-1185">Reference proteome</keyword>
<reference evidence="2 3" key="1">
    <citation type="submission" date="2021-01" db="EMBL/GenBank/DDBJ databases">
        <title>Roseomonas sp. nov, a bacterium isolated from an oil production mixture in Yumen Oilfield.</title>
        <authorList>
            <person name="Wu D."/>
        </authorList>
    </citation>
    <scope>NUCLEOTIDE SEQUENCE [LARGE SCALE GENOMIC DNA]</scope>
    <source>
        <strain evidence="2 3">ROY-5-3</strain>
    </source>
</reference>
<dbReference type="InterPro" id="IPR008136">
    <property type="entry name" value="CinA_C"/>
</dbReference>
<dbReference type="EMBL" id="JAERQM010000012">
    <property type="protein sequence ID" value="MBU8547116.1"/>
    <property type="molecule type" value="Genomic_DNA"/>
</dbReference>
<evidence type="ECO:0000313" key="3">
    <source>
        <dbReference type="Proteomes" id="UP000689967"/>
    </source>
</evidence>
<evidence type="ECO:0000259" key="1">
    <source>
        <dbReference type="Pfam" id="PF02464"/>
    </source>
</evidence>
<comment type="caution">
    <text evidence="2">The sequence shown here is derived from an EMBL/GenBank/DDBJ whole genome shotgun (WGS) entry which is preliminary data.</text>
</comment>
<proteinExistence type="predicted"/>